<dbReference type="OrthoDB" id="4763844at2"/>
<proteinExistence type="predicted"/>
<dbReference type="Proteomes" id="UP000093592">
    <property type="component" value="Unassembled WGS sequence"/>
</dbReference>
<feature type="domain" description="SnoaL-like" evidence="1">
    <location>
        <begin position="16"/>
        <end position="111"/>
    </location>
</feature>
<evidence type="ECO:0000259" key="1">
    <source>
        <dbReference type="Pfam" id="PF12680"/>
    </source>
</evidence>
<dbReference type="AlphaFoldDB" id="A0A1A2ZRK9"/>
<dbReference type="InterPro" id="IPR032710">
    <property type="entry name" value="NTF2-like_dom_sf"/>
</dbReference>
<reference evidence="3" key="1">
    <citation type="submission" date="2016-06" db="EMBL/GenBank/DDBJ databases">
        <authorList>
            <person name="Sutton G."/>
            <person name="Brinkac L."/>
            <person name="Sanka R."/>
            <person name="Adams M."/>
            <person name="Lau E."/>
            <person name="Sam S."/>
            <person name="Sreng N."/>
            <person name="Him V."/>
            <person name="Kerleguer A."/>
            <person name="Cheng S."/>
        </authorList>
    </citation>
    <scope>NUCLEOTIDE SEQUENCE [LARGE SCALE GENOMIC DNA]</scope>
    <source>
        <strain evidence="3">E861</strain>
    </source>
</reference>
<comment type="caution">
    <text evidence="2">The sequence shown here is derived from an EMBL/GenBank/DDBJ whole genome shotgun (WGS) entry which is preliminary data.</text>
</comment>
<dbReference type="SUPFAM" id="SSF54427">
    <property type="entry name" value="NTF2-like"/>
    <property type="match status" value="1"/>
</dbReference>
<protein>
    <recommendedName>
        <fullName evidence="1">SnoaL-like domain-containing protein</fullName>
    </recommendedName>
</protein>
<evidence type="ECO:0000313" key="3">
    <source>
        <dbReference type="Proteomes" id="UP000093592"/>
    </source>
</evidence>
<name>A0A1A2ZRK9_9MYCO</name>
<dbReference type="EMBL" id="LZKJ01000036">
    <property type="protein sequence ID" value="OBI51701.1"/>
    <property type="molecule type" value="Genomic_DNA"/>
</dbReference>
<sequence length="153" mass="17233">MTRPTDARAFVESVERATNERLSDAVYEIFAPNARSVMISDGAREESVGVEAIHDSWARTCAAFRARRFRVEKHLVAATDDTIVNEWRGGPGGRRDGCGIEIWRFDCEGRVIDQRLYGYLKVRSAVHPIQALQLLLGSPGMALAFGWARLRRR</sequence>
<dbReference type="Pfam" id="PF12680">
    <property type="entry name" value="SnoaL_2"/>
    <property type="match status" value="1"/>
</dbReference>
<dbReference type="InterPro" id="IPR037401">
    <property type="entry name" value="SnoaL-like"/>
</dbReference>
<evidence type="ECO:0000313" key="2">
    <source>
        <dbReference type="EMBL" id="OBI51701.1"/>
    </source>
</evidence>
<organism evidence="2 3">
    <name type="scientific">Mycobacterium kyorinense</name>
    <dbReference type="NCBI Taxonomy" id="487514"/>
    <lineage>
        <taxon>Bacteria</taxon>
        <taxon>Bacillati</taxon>
        <taxon>Actinomycetota</taxon>
        <taxon>Actinomycetes</taxon>
        <taxon>Mycobacteriales</taxon>
        <taxon>Mycobacteriaceae</taxon>
        <taxon>Mycobacterium</taxon>
    </lineage>
</organism>
<gene>
    <name evidence="2" type="ORF">A5707_13375</name>
</gene>
<accession>A0A1A2ZRK9</accession>
<dbReference type="RefSeq" id="WP_065012997.1">
    <property type="nucleotide sequence ID" value="NZ_LZKJ01000036.1"/>
</dbReference>
<dbReference type="Gene3D" id="3.10.450.50">
    <property type="match status" value="1"/>
</dbReference>